<dbReference type="GO" id="GO:2000243">
    <property type="term" value="P:positive regulation of reproductive process"/>
    <property type="evidence" value="ECO:0007669"/>
    <property type="project" value="UniProtKB-ARBA"/>
</dbReference>
<dbReference type="PROSITE" id="PS50240">
    <property type="entry name" value="TRYPSIN_DOM"/>
    <property type="match status" value="1"/>
</dbReference>
<dbReference type="PANTHER" id="PTHR24271">
    <property type="entry name" value="KALLIKREIN-RELATED"/>
    <property type="match status" value="1"/>
</dbReference>
<proteinExistence type="predicted"/>
<evidence type="ECO:0000256" key="2">
    <source>
        <dbReference type="ARBA" id="ARBA00022525"/>
    </source>
</evidence>
<feature type="domain" description="Peptidase S1" evidence="5">
    <location>
        <begin position="35"/>
        <end position="246"/>
    </location>
</feature>
<evidence type="ECO:0000256" key="1">
    <source>
        <dbReference type="ARBA" id="ARBA00004613"/>
    </source>
</evidence>
<dbReference type="CDD" id="cd00190">
    <property type="entry name" value="Tryp_SPc"/>
    <property type="match status" value="1"/>
</dbReference>
<accession>A0A5N3XUQ8</accession>
<dbReference type="InterPro" id="IPR001254">
    <property type="entry name" value="Trypsin_dom"/>
</dbReference>
<evidence type="ECO:0000313" key="6">
    <source>
        <dbReference type="EMBL" id="KAB0376251.1"/>
    </source>
</evidence>
<dbReference type="EMBL" id="VCEB01000006">
    <property type="protein sequence ID" value="KAB0376251.1"/>
    <property type="molecule type" value="Genomic_DNA"/>
</dbReference>
<dbReference type="PANTHER" id="PTHR24271:SF56">
    <property type="entry name" value="SERINE PROTEASE 58"/>
    <property type="match status" value="1"/>
</dbReference>
<dbReference type="GO" id="GO:0005576">
    <property type="term" value="C:extracellular region"/>
    <property type="evidence" value="ECO:0007669"/>
    <property type="project" value="UniProtKB-SubCell"/>
</dbReference>
<dbReference type="Gene3D" id="2.40.10.10">
    <property type="entry name" value="Trypsin-like serine proteases"/>
    <property type="match status" value="2"/>
</dbReference>
<keyword evidence="7" id="KW-1185">Reference proteome</keyword>
<organism evidence="6 7">
    <name type="scientific">Muntiacus reevesi</name>
    <name type="common">Reeves' muntjac</name>
    <name type="synonym">Cervus reevesi</name>
    <dbReference type="NCBI Taxonomy" id="9886"/>
    <lineage>
        <taxon>Eukaryota</taxon>
        <taxon>Metazoa</taxon>
        <taxon>Chordata</taxon>
        <taxon>Craniata</taxon>
        <taxon>Vertebrata</taxon>
        <taxon>Euteleostomi</taxon>
        <taxon>Mammalia</taxon>
        <taxon>Eutheria</taxon>
        <taxon>Laurasiatheria</taxon>
        <taxon>Artiodactyla</taxon>
        <taxon>Ruminantia</taxon>
        <taxon>Pecora</taxon>
        <taxon>Cervidae</taxon>
        <taxon>Muntiacinae</taxon>
        <taxon>Muntiacus</taxon>
    </lineage>
</organism>
<dbReference type="InterPro" id="IPR009003">
    <property type="entry name" value="Peptidase_S1_PA"/>
</dbReference>
<dbReference type="GO" id="GO:0030141">
    <property type="term" value="C:secretory granule"/>
    <property type="evidence" value="ECO:0007669"/>
    <property type="project" value="TreeGrafter"/>
</dbReference>
<dbReference type="AlphaFoldDB" id="A0A5N3XUQ8"/>
<comment type="subcellular location">
    <subcellularLocation>
        <location evidence="1">Secreted</location>
    </subcellularLocation>
</comment>
<dbReference type="InterPro" id="IPR043504">
    <property type="entry name" value="Peptidase_S1_PA_chymotrypsin"/>
</dbReference>
<dbReference type="FunFam" id="2.40.10.10:FF:000049">
    <property type="entry name" value="probable inactive serine protease 37"/>
    <property type="match status" value="1"/>
</dbReference>
<name>A0A5N3XUQ8_MUNRE</name>
<evidence type="ECO:0000256" key="4">
    <source>
        <dbReference type="ARBA" id="ARBA00023157"/>
    </source>
</evidence>
<keyword evidence="2" id="KW-0964">Secreted</keyword>
<dbReference type="GO" id="GO:0004252">
    <property type="term" value="F:serine-type endopeptidase activity"/>
    <property type="evidence" value="ECO:0007669"/>
    <property type="project" value="InterPro"/>
</dbReference>
<sequence>MVTSLLRLRFGICLLNLRRFALTFDPDDKNAITPPYLIYLKSDYLPCVGVLIHPLWVITAAHCNLPKLQLILGVTKPSNINEEKYIQVAGYKKMIHHPQFSITSIEHNLMLIKLQTHIELNDYVNTVSLPIKPAAEDDMCTISTWAYNLCDLYKDPDSLQNVNISVISKAECHRAYKNIHIRDNMLCVGIVPGRRQPCREVTAAPAVCDGVLQGILTFADGCVLRADVGIYTRIFNYIPWIENTIRNN</sequence>
<protein>
    <recommendedName>
        <fullName evidence="5">Peptidase S1 domain-containing protein</fullName>
    </recommendedName>
</protein>
<keyword evidence="4" id="KW-1015">Disulfide bond</keyword>
<reference evidence="6 7" key="1">
    <citation type="submission" date="2019-06" db="EMBL/GenBank/DDBJ databases">
        <title>Discovery of a novel chromosome fission-fusion reversal in muntjac.</title>
        <authorList>
            <person name="Mudd A.B."/>
            <person name="Bredeson J.V."/>
            <person name="Baum R."/>
            <person name="Hockemeyer D."/>
            <person name="Rokhsar D.S."/>
        </authorList>
    </citation>
    <scope>NUCLEOTIDE SEQUENCE [LARGE SCALE GENOMIC DNA]</scope>
    <source>
        <strain evidence="6">UCam_UCB_Mr</strain>
        <tissue evidence="6">Fibroblast cell line</tissue>
    </source>
</reference>
<dbReference type="SMART" id="SM00020">
    <property type="entry name" value="Tryp_SPc"/>
    <property type="match status" value="1"/>
</dbReference>
<dbReference type="Pfam" id="PF00089">
    <property type="entry name" value="Trypsin"/>
    <property type="match status" value="1"/>
</dbReference>
<dbReference type="GO" id="GO:0006508">
    <property type="term" value="P:proteolysis"/>
    <property type="evidence" value="ECO:0007669"/>
    <property type="project" value="InterPro"/>
</dbReference>
<evidence type="ECO:0000313" key="7">
    <source>
        <dbReference type="Proteomes" id="UP000326062"/>
    </source>
</evidence>
<dbReference type="Proteomes" id="UP000326062">
    <property type="component" value="Chromosome 6"/>
</dbReference>
<dbReference type="InterPro" id="IPR018114">
    <property type="entry name" value="TRYPSIN_HIS"/>
</dbReference>
<dbReference type="SUPFAM" id="SSF50494">
    <property type="entry name" value="Trypsin-like serine proteases"/>
    <property type="match status" value="1"/>
</dbReference>
<evidence type="ECO:0000259" key="5">
    <source>
        <dbReference type="PROSITE" id="PS50240"/>
    </source>
</evidence>
<gene>
    <name evidence="6" type="ORF">FD755_012894</name>
</gene>
<dbReference type="PROSITE" id="PS00134">
    <property type="entry name" value="TRYPSIN_HIS"/>
    <property type="match status" value="1"/>
</dbReference>
<comment type="caution">
    <text evidence="6">The sequence shown here is derived from an EMBL/GenBank/DDBJ whole genome shotgun (WGS) entry which is preliminary data.</text>
</comment>
<dbReference type="FunFam" id="2.40.10.10:FF:000005">
    <property type="entry name" value="Serine protease 37"/>
    <property type="match status" value="1"/>
</dbReference>
<keyword evidence="3" id="KW-0732">Signal</keyword>
<evidence type="ECO:0000256" key="3">
    <source>
        <dbReference type="ARBA" id="ARBA00022729"/>
    </source>
</evidence>